<sequence length="143" mass="15185">MIAVEKLPVAMVDLSAATAGRYPCLSSLLCTSAAPSTASPPSPLLVITATRGRESFLTRLKFVEVSQSATSFNQSGVINIVQVWGIFDGEESAPPASRAPSRDDYMAIFYLPAIVAVGGDFCPLAFPTTGLEYVDVVRVHEFA</sequence>
<protein>
    <submittedName>
        <fullName evidence="1">Uncharacterized protein</fullName>
    </submittedName>
</protein>
<dbReference type="AlphaFoldDB" id="A0AAP0JU50"/>
<name>A0AAP0JU50_9MAGN</name>
<organism evidence="1 2">
    <name type="scientific">Stephania cephalantha</name>
    <dbReference type="NCBI Taxonomy" id="152367"/>
    <lineage>
        <taxon>Eukaryota</taxon>
        <taxon>Viridiplantae</taxon>
        <taxon>Streptophyta</taxon>
        <taxon>Embryophyta</taxon>
        <taxon>Tracheophyta</taxon>
        <taxon>Spermatophyta</taxon>
        <taxon>Magnoliopsida</taxon>
        <taxon>Ranunculales</taxon>
        <taxon>Menispermaceae</taxon>
        <taxon>Menispermoideae</taxon>
        <taxon>Cissampelideae</taxon>
        <taxon>Stephania</taxon>
    </lineage>
</organism>
<accession>A0AAP0JU50</accession>
<dbReference type="EMBL" id="JBBNAG010000004">
    <property type="protein sequence ID" value="KAK9140301.1"/>
    <property type="molecule type" value="Genomic_DNA"/>
</dbReference>
<reference evidence="1 2" key="1">
    <citation type="submission" date="2024-01" db="EMBL/GenBank/DDBJ databases">
        <title>Genome assemblies of Stephania.</title>
        <authorList>
            <person name="Yang L."/>
        </authorList>
    </citation>
    <scope>NUCLEOTIDE SEQUENCE [LARGE SCALE GENOMIC DNA]</scope>
    <source>
        <strain evidence="1">JXDWG</strain>
        <tissue evidence="1">Leaf</tissue>
    </source>
</reference>
<evidence type="ECO:0000313" key="1">
    <source>
        <dbReference type="EMBL" id="KAK9140301.1"/>
    </source>
</evidence>
<evidence type="ECO:0000313" key="2">
    <source>
        <dbReference type="Proteomes" id="UP001419268"/>
    </source>
</evidence>
<comment type="caution">
    <text evidence="1">The sequence shown here is derived from an EMBL/GenBank/DDBJ whole genome shotgun (WGS) entry which is preliminary data.</text>
</comment>
<dbReference type="Proteomes" id="UP001419268">
    <property type="component" value="Unassembled WGS sequence"/>
</dbReference>
<gene>
    <name evidence="1" type="ORF">Scep_009982</name>
</gene>
<keyword evidence="2" id="KW-1185">Reference proteome</keyword>
<proteinExistence type="predicted"/>